<organism evidence="1 2">
    <name type="scientific">Micromonospora carbonacea</name>
    <dbReference type="NCBI Taxonomy" id="47853"/>
    <lineage>
        <taxon>Bacteria</taxon>
        <taxon>Bacillati</taxon>
        <taxon>Actinomycetota</taxon>
        <taxon>Actinomycetes</taxon>
        <taxon>Micromonosporales</taxon>
        <taxon>Micromonosporaceae</taxon>
        <taxon>Micromonospora</taxon>
    </lineage>
</organism>
<dbReference type="RefSeq" id="WP_176734905.1">
    <property type="nucleotide sequence ID" value="NZ_FMCT01000007.1"/>
</dbReference>
<sequence>MATPIRHVFANSGFAGRLVDWARDILRTTLEIVRKPADQQGFVVHRR</sequence>
<evidence type="ECO:0000313" key="2">
    <source>
        <dbReference type="Proteomes" id="UP000183585"/>
    </source>
</evidence>
<dbReference type="EMBL" id="FMCT01000007">
    <property type="protein sequence ID" value="SCF25072.1"/>
    <property type="molecule type" value="Genomic_DNA"/>
</dbReference>
<name>A0A1C4YWD5_9ACTN</name>
<dbReference type="Proteomes" id="UP000183585">
    <property type="component" value="Unassembled WGS sequence"/>
</dbReference>
<proteinExistence type="predicted"/>
<reference evidence="2" key="1">
    <citation type="submission" date="2016-06" db="EMBL/GenBank/DDBJ databases">
        <authorList>
            <person name="Varghese N."/>
            <person name="Submissions Spin"/>
        </authorList>
    </citation>
    <scope>NUCLEOTIDE SEQUENCE [LARGE SCALE GENOMIC DNA]</scope>
    <source>
        <strain evidence="2">DSM 43168</strain>
    </source>
</reference>
<accession>A0A1C4YWD5</accession>
<protein>
    <submittedName>
        <fullName evidence="1">Uncharacterized protein</fullName>
    </submittedName>
</protein>
<gene>
    <name evidence="1" type="ORF">GA0070563_10710</name>
</gene>
<keyword evidence="2" id="KW-1185">Reference proteome</keyword>
<evidence type="ECO:0000313" key="1">
    <source>
        <dbReference type="EMBL" id="SCF25072.1"/>
    </source>
</evidence>
<dbReference type="AlphaFoldDB" id="A0A1C4YWD5"/>